<accession>A6GFC7</accession>
<dbReference type="InterPro" id="IPR011600">
    <property type="entry name" value="Pept_C14_caspase"/>
</dbReference>
<dbReference type="InterPro" id="IPR011250">
    <property type="entry name" value="OMP/PagP_B-barrel"/>
</dbReference>
<evidence type="ECO:0000256" key="2">
    <source>
        <dbReference type="SAM" id="SignalP"/>
    </source>
</evidence>
<dbReference type="STRING" id="391625.PPSIR1_04228"/>
<dbReference type="SUPFAM" id="SSF56925">
    <property type="entry name" value="OMPA-like"/>
    <property type="match status" value="1"/>
</dbReference>
<dbReference type="OrthoDB" id="5523338at2"/>
<dbReference type="AlphaFoldDB" id="A6GFC7"/>
<gene>
    <name evidence="4" type="ORF">PPSIR1_04228</name>
</gene>
<dbReference type="RefSeq" id="WP_006975417.1">
    <property type="nucleotide sequence ID" value="NZ_ABCS01000092.1"/>
</dbReference>
<feature type="chain" id="PRO_5002697743" description="Peptidase C14 caspase domain-containing protein" evidence="2">
    <location>
        <begin position="34"/>
        <end position="818"/>
    </location>
</feature>
<feature type="compositionally biased region" description="Pro residues" evidence="1">
    <location>
        <begin position="778"/>
        <end position="808"/>
    </location>
</feature>
<dbReference type="eggNOG" id="COG4249">
    <property type="taxonomic scope" value="Bacteria"/>
</dbReference>
<comment type="caution">
    <text evidence="4">The sequence shown here is derived from an EMBL/GenBank/DDBJ whole genome shotgun (WGS) entry which is preliminary data.</text>
</comment>
<feature type="compositionally biased region" description="Low complexity" evidence="1">
    <location>
        <begin position="809"/>
        <end position="818"/>
    </location>
</feature>
<dbReference type="GO" id="GO:0006508">
    <property type="term" value="P:proteolysis"/>
    <property type="evidence" value="ECO:0007669"/>
    <property type="project" value="InterPro"/>
</dbReference>
<dbReference type="EMBL" id="ABCS01000092">
    <property type="protein sequence ID" value="EDM75412.1"/>
    <property type="molecule type" value="Genomic_DNA"/>
</dbReference>
<dbReference type="Gene3D" id="3.40.50.1460">
    <property type="match status" value="1"/>
</dbReference>
<proteinExistence type="predicted"/>
<evidence type="ECO:0000313" key="4">
    <source>
        <dbReference type="EMBL" id="EDM75412.1"/>
    </source>
</evidence>
<feature type="domain" description="Peptidase C14 caspase" evidence="3">
    <location>
        <begin position="59"/>
        <end position="276"/>
    </location>
</feature>
<dbReference type="Gene3D" id="2.40.160.20">
    <property type="match status" value="1"/>
</dbReference>
<name>A6GFC7_9BACT</name>
<dbReference type="PROSITE" id="PS00018">
    <property type="entry name" value="EF_HAND_1"/>
    <property type="match status" value="1"/>
</dbReference>
<feature type="compositionally biased region" description="Basic and acidic residues" evidence="1">
    <location>
        <begin position="739"/>
        <end position="748"/>
    </location>
</feature>
<feature type="compositionally biased region" description="Low complexity" evidence="1">
    <location>
        <begin position="766"/>
        <end position="777"/>
    </location>
</feature>
<dbReference type="GO" id="GO:0004197">
    <property type="term" value="F:cysteine-type endopeptidase activity"/>
    <property type="evidence" value="ECO:0007669"/>
    <property type="project" value="InterPro"/>
</dbReference>
<dbReference type="InterPro" id="IPR018247">
    <property type="entry name" value="EF_Hand_1_Ca_BS"/>
</dbReference>
<feature type="region of interest" description="Disordered" evidence="1">
    <location>
        <begin position="720"/>
        <end position="818"/>
    </location>
</feature>
<dbReference type="Pfam" id="PF00656">
    <property type="entry name" value="Peptidase_C14"/>
    <property type="match status" value="1"/>
</dbReference>
<feature type="region of interest" description="Disordered" evidence="1">
    <location>
        <begin position="471"/>
        <end position="491"/>
    </location>
</feature>
<dbReference type="Proteomes" id="UP000005801">
    <property type="component" value="Unassembled WGS sequence"/>
</dbReference>
<evidence type="ECO:0000313" key="5">
    <source>
        <dbReference type="Proteomes" id="UP000005801"/>
    </source>
</evidence>
<sequence>MLIHPSLVLTRNLLLSASLAAALSSVVASTAHAGPLAPGVEGPILPAMVNAKAEDGVARFALVIGSNETASKDQKALRFADDDAARVAELWSESGAQVELLTVFDQSSQARFPDLVEDANQPTRKALDRAWARLVRGMDEAVAAGREVELTIYYAGHGDVGPDGQGFLTLAAGDSLTRSDLFSGLIANSPADRNHVIIDACRSEQFVLSRGDWQDDRGPANYNESVREYLDGNHLGAHPNTGVVLAHSVDQQTHEWERWQGGIFTHELLSGLRGGADLNGDGAIEYSELGAFVSAANSGVADPRARLEIAVHPPRGHERAPLLTHEGIEDERVLLLAGAAAGRYSVEDSRGVRLADVHHAPGQPAYLRLPEGPIYVYRHDAAGLRVGEASLAASSTGIVDLIALDFEEPKSTARGSLDDALREGLFEVEYGRGYYTGYTDHENLLAVSEPDWEVRVWQRDPETGEMVEVARVQGEGDAPQPQIDDDDDDDDDDFDEVVITEVEIEDDCHYCWDATWLSFGAGAEWTPFNPGGVVRHPEGRVIANRFRGFNDAGFPSALRGVDVRMGAFDGNRPTDYPFAEGFFRTGYTEGHMRFLPADDAAGFGVGNATQLSYITVPLFFGGNFYVPEDWPVRPYFGFGAGLDVLHLTYARFEDEDLVDLSLRPGFELHAGVDVRITNYVILYGEVRQLWSAKRRLSKVPDFSNTGFTISTGIRFGVPVGRGASANGQRTPTRRTHTVRTIERKKKAEPAPQPVQIVVPPTPPAGPGAAPAAPAAAPAAPPAPAPIVPQPIEPSVAPEPTPEPSPEPAPSVELAEPTP</sequence>
<feature type="signal peptide" evidence="2">
    <location>
        <begin position="1"/>
        <end position="33"/>
    </location>
</feature>
<reference evidence="4 5" key="1">
    <citation type="submission" date="2007-06" db="EMBL/GenBank/DDBJ databases">
        <authorList>
            <person name="Shimkets L."/>
            <person name="Ferriera S."/>
            <person name="Johnson J."/>
            <person name="Kravitz S."/>
            <person name="Beeson K."/>
            <person name="Sutton G."/>
            <person name="Rogers Y.-H."/>
            <person name="Friedman R."/>
            <person name="Frazier M."/>
            <person name="Venter J.C."/>
        </authorList>
    </citation>
    <scope>NUCLEOTIDE SEQUENCE [LARGE SCALE GENOMIC DNA]</scope>
    <source>
        <strain evidence="4 5">SIR-1</strain>
    </source>
</reference>
<organism evidence="4 5">
    <name type="scientific">Plesiocystis pacifica SIR-1</name>
    <dbReference type="NCBI Taxonomy" id="391625"/>
    <lineage>
        <taxon>Bacteria</taxon>
        <taxon>Pseudomonadati</taxon>
        <taxon>Myxococcota</taxon>
        <taxon>Polyangia</taxon>
        <taxon>Nannocystales</taxon>
        <taxon>Nannocystaceae</taxon>
        <taxon>Plesiocystis</taxon>
    </lineage>
</organism>
<keyword evidence="5" id="KW-1185">Reference proteome</keyword>
<evidence type="ECO:0000256" key="1">
    <source>
        <dbReference type="SAM" id="MobiDB-lite"/>
    </source>
</evidence>
<evidence type="ECO:0000259" key="3">
    <source>
        <dbReference type="Pfam" id="PF00656"/>
    </source>
</evidence>
<keyword evidence="2" id="KW-0732">Signal</keyword>
<protein>
    <recommendedName>
        <fullName evidence="3">Peptidase C14 caspase domain-containing protein</fullName>
    </recommendedName>
</protein>